<reference evidence="7 8" key="1">
    <citation type="submission" date="2023-08" db="EMBL/GenBank/DDBJ databases">
        <authorList>
            <person name="Park J.-S."/>
        </authorList>
    </citation>
    <scope>NUCLEOTIDE SEQUENCE [LARGE SCALE GENOMIC DNA]</scope>
    <source>
        <strain evidence="7 8">2205BS29-5</strain>
    </source>
</reference>
<keyword evidence="4 5" id="KW-0472">Membrane</keyword>
<evidence type="ECO:0000313" key="7">
    <source>
        <dbReference type="EMBL" id="MDP5307407.1"/>
    </source>
</evidence>
<evidence type="ECO:0000256" key="2">
    <source>
        <dbReference type="ARBA" id="ARBA00022692"/>
    </source>
</evidence>
<comment type="subcellular location">
    <subcellularLocation>
        <location evidence="1">Membrane</location>
        <topology evidence="1">Multi-pass membrane protein</topology>
    </subcellularLocation>
</comment>
<feature type="transmembrane region" description="Helical" evidence="5">
    <location>
        <begin position="6"/>
        <end position="25"/>
    </location>
</feature>
<feature type="transmembrane region" description="Helical" evidence="5">
    <location>
        <begin position="198"/>
        <end position="219"/>
    </location>
</feature>
<keyword evidence="3 5" id="KW-1133">Transmembrane helix</keyword>
<feature type="domain" description="NnrU" evidence="6">
    <location>
        <begin position="7"/>
        <end position="224"/>
    </location>
</feature>
<protein>
    <submittedName>
        <fullName evidence="7">NnrU family protein</fullName>
    </submittedName>
</protein>
<feature type="transmembrane region" description="Helical" evidence="5">
    <location>
        <begin position="141"/>
        <end position="161"/>
    </location>
</feature>
<keyword evidence="8" id="KW-1185">Reference proteome</keyword>
<feature type="transmembrane region" description="Helical" evidence="5">
    <location>
        <begin position="115"/>
        <end position="135"/>
    </location>
</feature>
<dbReference type="RefSeq" id="WP_305963250.1">
    <property type="nucleotide sequence ID" value="NZ_JAVAMQ010000007.1"/>
</dbReference>
<evidence type="ECO:0000259" key="6">
    <source>
        <dbReference type="Pfam" id="PF07298"/>
    </source>
</evidence>
<keyword evidence="2 5" id="KW-0812">Transmembrane</keyword>
<feature type="transmembrane region" description="Helical" evidence="5">
    <location>
        <begin position="37"/>
        <end position="55"/>
    </location>
</feature>
<evidence type="ECO:0000256" key="1">
    <source>
        <dbReference type="ARBA" id="ARBA00004141"/>
    </source>
</evidence>
<evidence type="ECO:0000256" key="4">
    <source>
        <dbReference type="ARBA" id="ARBA00023136"/>
    </source>
</evidence>
<evidence type="ECO:0000313" key="8">
    <source>
        <dbReference type="Proteomes" id="UP001224997"/>
    </source>
</evidence>
<accession>A0ABT9JC69</accession>
<name>A0ABT9JC69_9RHOB</name>
<comment type="caution">
    <text evidence="7">The sequence shown here is derived from an EMBL/GenBank/DDBJ whole genome shotgun (WGS) entry which is preliminary data.</text>
</comment>
<dbReference type="Proteomes" id="UP001224997">
    <property type="component" value="Unassembled WGS sequence"/>
</dbReference>
<dbReference type="EMBL" id="JAVAMQ010000007">
    <property type="protein sequence ID" value="MDP5307407.1"/>
    <property type="molecule type" value="Genomic_DNA"/>
</dbReference>
<sequence>MAGWGEFTLAMALFAGSHFLPRLGGLRGRMIARLGRGRYFVLYGLVSLAILIWLIDAAGRAPHVELWPQTAEARWIPSLAMPVALLLAVLGMGIDQPHTPGARPNASFDADRPGLAAITRHPLLIALGLWAGAHLAPNGDLAHVILFGGFAAMSLAAIALFEARARRREGPAFFDNSAILSLRPLARRAWWRANGRPLAIRGALAAVAWLALLHAHPLLFGVSPMPR</sequence>
<proteinExistence type="predicted"/>
<gene>
    <name evidence="7" type="ORF">Q5Y72_09915</name>
</gene>
<dbReference type="InterPro" id="IPR009915">
    <property type="entry name" value="NnrU_dom"/>
</dbReference>
<feature type="transmembrane region" description="Helical" evidence="5">
    <location>
        <begin position="75"/>
        <end position="94"/>
    </location>
</feature>
<organism evidence="7 8">
    <name type="scientific">Paracoccus spongiarum</name>
    <dbReference type="NCBI Taxonomy" id="3064387"/>
    <lineage>
        <taxon>Bacteria</taxon>
        <taxon>Pseudomonadati</taxon>
        <taxon>Pseudomonadota</taxon>
        <taxon>Alphaproteobacteria</taxon>
        <taxon>Rhodobacterales</taxon>
        <taxon>Paracoccaceae</taxon>
        <taxon>Paracoccus</taxon>
    </lineage>
</organism>
<evidence type="ECO:0000256" key="5">
    <source>
        <dbReference type="SAM" id="Phobius"/>
    </source>
</evidence>
<evidence type="ECO:0000256" key="3">
    <source>
        <dbReference type="ARBA" id="ARBA00022989"/>
    </source>
</evidence>
<dbReference type="Pfam" id="PF07298">
    <property type="entry name" value="NnrU"/>
    <property type="match status" value="1"/>
</dbReference>